<evidence type="ECO:0000256" key="1">
    <source>
        <dbReference type="SAM" id="SignalP"/>
    </source>
</evidence>
<dbReference type="EMBL" id="GG697345">
    <property type="protein sequence ID" value="EFQ29606.1"/>
    <property type="molecule type" value="Genomic_DNA"/>
</dbReference>
<evidence type="ECO:0000313" key="3">
    <source>
        <dbReference type="Proteomes" id="UP000008782"/>
    </source>
</evidence>
<dbReference type="VEuPathDB" id="FungiDB:GLRG_04750"/>
<feature type="signal peptide" evidence="1">
    <location>
        <begin position="1"/>
        <end position="17"/>
    </location>
</feature>
<dbReference type="eggNOG" id="ENOG502TDI9">
    <property type="taxonomic scope" value="Eukaryota"/>
</dbReference>
<dbReference type="HOGENOM" id="CLU_152062_1_0_1"/>
<keyword evidence="1" id="KW-0732">Signal</keyword>
<dbReference type="AlphaFoldDB" id="E3QFG8"/>
<accession>E3QFG8</accession>
<dbReference type="GeneID" id="24410115"/>
<protein>
    <recommendedName>
        <fullName evidence="4">Secreted protein</fullName>
    </recommendedName>
</protein>
<keyword evidence="3" id="KW-1185">Reference proteome</keyword>
<proteinExistence type="predicted"/>
<dbReference type="OrthoDB" id="4820010at2759"/>
<reference evidence="3" key="1">
    <citation type="journal article" date="2012" name="Nat. Genet.">
        <title>Lifestyle transitions in plant pathogenic Colletotrichum fungi deciphered by genome and transcriptome analyses.</title>
        <authorList>
            <person name="O'Connell R.J."/>
            <person name="Thon M.R."/>
            <person name="Hacquard S."/>
            <person name="Amyotte S.G."/>
            <person name="Kleemann J."/>
            <person name="Torres M.F."/>
            <person name="Damm U."/>
            <person name="Buiate E.A."/>
            <person name="Epstein L."/>
            <person name="Alkan N."/>
            <person name="Altmueller J."/>
            <person name="Alvarado-Balderrama L."/>
            <person name="Bauser C.A."/>
            <person name="Becker C."/>
            <person name="Birren B.W."/>
            <person name="Chen Z."/>
            <person name="Choi J."/>
            <person name="Crouch J.A."/>
            <person name="Duvick J.P."/>
            <person name="Farman M.A."/>
            <person name="Gan P."/>
            <person name="Heiman D."/>
            <person name="Henrissat B."/>
            <person name="Howard R.J."/>
            <person name="Kabbage M."/>
            <person name="Koch C."/>
            <person name="Kracher B."/>
            <person name="Kubo Y."/>
            <person name="Law A.D."/>
            <person name="Lebrun M.-H."/>
            <person name="Lee Y.-H."/>
            <person name="Miyara I."/>
            <person name="Moore N."/>
            <person name="Neumann U."/>
            <person name="Nordstroem K."/>
            <person name="Panaccione D.G."/>
            <person name="Panstruga R."/>
            <person name="Place M."/>
            <person name="Proctor R.H."/>
            <person name="Prusky D."/>
            <person name="Rech G."/>
            <person name="Reinhardt R."/>
            <person name="Rollins J.A."/>
            <person name="Rounsley S."/>
            <person name="Schardl C.L."/>
            <person name="Schwartz D.C."/>
            <person name="Shenoy N."/>
            <person name="Shirasu K."/>
            <person name="Sikhakolli U.R."/>
            <person name="Stueber K."/>
            <person name="Sukno S.A."/>
            <person name="Sweigard J.A."/>
            <person name="Takano Y."/>
            <person name="Takahara H."/>
            <person name="Trail F."/>
            <person name="van der Does H.C."/>
            <person name="Voll L.M."/>
            <person name="Will I."/>
            <person name="Young S."/>
            <person name="Zeng Q."/>
            <person name="Zhang J."/>
            <person name="Zhou S."/>
            <person name="Dickman M.B."/>
            <person name="Schulze-Lefert P."/>
            <person name="Ver Loren van Themaat E."/>
            <person name="Ma L.-J."/>
            <person name="Vaillancourt L.J."/>
        </authorList>
    </citation>
    <scope>NUCLEOTIDE SEQUENCE [LARGE SCALE GENOMIC DNA]</scope>
    <source>
        <strain evidence="3">M1.001 / M2 / FGSC 10212</strain>
    </source>
</reference>
<evidence type="ECO:0008006" key="4">
    <source>
        <dbReference type="Google" id="ProtNLM"/>
    </source>
</evidence>
<sequence>MQSALVLLATLLAGANACANYNKCHCTNADGSANDTITAVVCNNSNKLAPSSPGWPLYSEDEDSVMKCVLNTGPHNDFVGIDNCKFREFCTKAGATGSDSFCEVNRKD</sequence>
<dbReference type="RefSeq" id="XP_008093626.1">
    <property type="nucleotide sequence ID" value="XM_008095435.1"/>
</dbReference>
<dbReference type="Proteomes" id="UP000008782">
    <property type="component" value="Unassembled WGS sequence"/>
</dbReference>
<name>E3QFG8_COLGM</name>
<evidence type="ECO:0000313" key="2">
    <source>
        <dbReference type="EMBL" id="EFQ29606.1"/>
    </source>
</evidence>
<feature type="chain" id="PRO_5003178427" description="Secreted protein" evidence="1">
    <location>
        <begin position="18"/>
        <end position="108"/>
    </location>
</feature>
<organism evidence="3">
    <name type="scientific">Colletotrichum graminicola (strain M1.001 / M2 / FGSC 10212)</name>
    <name type="common">Maize anthracnose fungus</name>
    <name type="synonym">Glomerella graminicola</name>
    <dbReference type="NCBI Taxonomy" id="645133"/>
    <lineage>
        <taxon>Eukaryota</taxon>
        <taxon>Fungi</taxon>
        <taxon>Dikarya</taxon>
        <taxon>Ascomycota</taxon>
        <taxon>Pezizomycotina</taxon>
        <taxon>Sordariomycetes</taxon>
        <taxon>Hypocreomycetidae</taxon>
        <taxon>Glomerellales</taxon>
        <taxon>Glomerellaceae</taxon>
        <taxon>Colletotrichum</taxon>
        <taxon>Colletotrichum graminicola species complex</taxon>
    </lineage>
</organism>
<gene>
    <name evidence="2" type="ORF">GLRG_04750</name>
</gene>